<proteinExistence type="inferred from homology"/>
<dbReference type="InterPro" id="IPR008220">
    <property type="entry name" value="HAT_MetX-like"/>
</dbReference>
<dbReference type="InterPro" id="IPR029058">
    <property type="entry name" value="AB_hydrolase_fold"/>
</dbReference>
<comment type="similarity">
    <text evidence="1">Belongs to the AB hydrolase superfamily. MetX family.</text>
</comment>
<feature type="domain" description="AB hydrolase-1" evidence="3">
    <location>
        <begin position="13"/>
        <end position="259"/>
    </location>
</feature>
<dbReference type="Pfam" id="PF00561">
    <property type="entry name" value="Abhydrolase_1"/>
    <property type="match status" value="1"/>
</dbReference>
<accession>A0AAV4FQV0</accession>
<dbReference type="EMBL" id="BMAT01004542">
    <property type="protein sequence ID" value="GFR75376.1"/>
    <property type="molecule type" value="Genomic_DNA"/>
</dbReference>
<keyword evidence="2" id="KW-0808">Transferase</keyword>
<dbReference type="SUPFAM" id="SSF53474">
    <property type="entry name" value="alpha/beta-Hydrolases"/>
    <property type="match status" value="1"/>
</dbReference>
<dbReference type="AlphaFoldDB" id="A0AAV4FQV0"/>
<sequence length="284" mass="32537">MTANSTICGAQGWWNRLVGEGKAIDTNTYNVIAFNIPGNGYDGFFIENREDFVPRDIADMFVLGLKSLGIDHIYASIGGSIGGILTWEIAVGYPEFVDVIIPIATDWKATDWILANTFVQELILKNSSEPLHDARVHAMNLYRTPQSYKEKFQRSIHEKKNMFNVESWLLHHGQHVEERFTLSAYKMVNQLVRTNDLTRARGTFEEVVKGVKAKILLVAIDSDMFFVPSENIDTFERLKSLGKNVDYREVKSQHGHDGFLIEFEQLEEILKPVFSYENKYFSEE</sequence>
<evidence type="ECO:0000256" key="2">
    <source>
        <dbReference type="ARBA" id="ARBA00022679"/>
    </source>
</evidence>
<dbReference type="PANTHER" id="PTHR32268:SF11">
    <property type="entry name" value="HOMOSERINE O-ACETYLTRANSFERASE"/>
    <property type="match status" value="1"/>
</dbReference>
<dbReference type="Proteomes" id="UP000762676">
    <property type="component" value="Unassembled WGS sequence"/>
</dbReference>
<dbReference type="GO" id="GO:0004414">
    <property type="term" value="F:homoserine O-acetyltransferase activity"/>
    <property type="evidence" value="ECO:0007669"/>
    <property type="project" value="TreeGrafter"/>
</dbReference>
<dbReference type="InterPro" id="IPR000073">
    <property type="entry name" value="AB_hydrolase_1"/>
</dbReference>
<gene>
    <name evidence="4" type="ORF">ElyMa_002186800</name>
</gene>
<dbReference type="GO" id="GO:0009086">
    <property type="term" value="P:methionine biosynthetic process"/>
    <property type="evidence" value="ECO:0007669"/>
    <property type="project" value="TreeGrafter"/>
</dbReference>
<reference evidence="4 5" key="1">
    <citation type="journal article" date="2021" name="Elife">
        <title>Chloroplast acquisition without the gene transfer in kleptoplastic sea slugs, Plakobranchus ocellatus.</title>
        <authorList>
            <person name="Maeda T."/>
            <person name="Takahashi S."/>
            <person name="Yoshida T."/>
            <person name="Shimamura S."/>
            <person name="Takaki Y."/>
            <person name="Nagai Y."/>
            <person name="Toyoda A."/>
            <person name="Suzuki Y."/>
            <person name="Arimoto A."/>
            <person name="Ishii H."/>
            <person name="Satoh N."/>
            <person name="Nishiyama T."/>
            <person name="Hasebe M."/>
            <person name="Maruyama T."/>
            <person name="Minagawa J."/>
            <person name="Obokata J."/>
            <person name="Shigenobu S."/>
        </authorList>
    </citation>
    <scope>NUCLEOTIDE SEQUENCE [LARGE SCALE GENOMIC DNA]</scope>
</reference>
<name>A0AAV4FQV0_9GAST</name>
<evidence type="ECO:0000313" key="5">
    <source>
        <dbReference type="Proteomes" id="UP000762676"/>
    </source>
</evidence>
<organism evidence="4 5">
    <name type="scientific">Elysia marginata</name>
    <dbReference type="NCBI Taxonomy" id="1093978"/>
    <lineage>
        <taxon>Eukaryota</taxon>
        <taxon>Metazoa</taxon>
        <taxon>Spiralia</taxon>
        <taxon>Lophotrochozoa</taxon>
        <taxon>Mollusca</taxon>
        <taxon>Gastropoda</taxon>
        <taxon>Heterobranchia</taxon>
        <taxon>Euthyneura</taxon>
        <taxon>Panpulmonata</taxon>
        <taxon>Sacoglossa</taxon>
        <taxon>Placobranchoidea</taxon>
        <taxon>Plakobranchidae</taxon>
        <taxon>Elysia</taxon>
    </lineage>
</organism>
<keyword evidence="5" id="KW-1185">Reference proteome</keyword>
<evidence type="ECO:0000256" key="1">
    <source>
        <dbReference type="ARBA" id="ARBA00006886"/>
    </source>
</evidence>
<dbReference type="GO" id="GO:0009092">
    <property type="term" value="P:homoserine metabolic process"/>
    <property type="evidence" value="ECO:0007669"/>
    <property type="project" value="TreeGrafter"/>
</dbReference>
<dbReference type="Gene3D" id="3.40.50.1820">
    <property type="entry name" value="alpha/beta hydrolase"/>
    <property type="match status" value="1"/>
</dbReference>
<dbReference type="PANTHER" id="PTHR32268">
    <property type="entry name" value="HOMOSERINE O-ACETYLTRANSFERASE"/>
    <property type="match status" value="1"/>
</dbReference>
<evidence type="ECO:0000259" key="3">
    <source>
        <dbReference type="Pfam" id="PF00561"/>
    </source>
</evidence>
<protein>
    <submittedName>
        <fullName evidence="4">Homoserine O-acetyltransferase</fullName>
    </submittedName>
</protein>
<comment type="caution">
    <text evidence="4">The sequence shown here is derived from an EMBL/GenBank/DDBJ whole genome shotgun (WGS) entry which is preliminary data.</text>
</comment>
<evidence type="ECO:0000313" key="4">
    <source>
        <dbReference type="EMBL" id="GFR75376.1"/>
    </source>
</evidence>